<sequence length="59" mass="6654">MLEILLDVVVALVIGVVSNLLSLPKKSDRASRRTSTRFRSFSGWGIRWTALDHEDDHTS</sequence>
<keyword evidence="1" id="KW-0812">Transmembrane</keyword>
<reference evidence="2 3" key="1">
    <citation type="submission" date="2015-07" db="EMBL/GenBank/DDBJ databases">
        <title>Whole genome sequencing of Bosea vaviloviae isolated from cave pool.</title>
        <authorList>
            <person name="Tan N.E.H."/>
            <person name="Lee Y.P."/>
            <person name="Gan H.M."/>
            <person name="Barton H."/>
            <person name="Savka M.A."/>
        </authorList>
    </citation>
    <scope>NUCLEOTIDE SEQUENCE [LARGE SCALE GENOMIC DNA]</scope>
    <source>
        <strain evidence="2 3">SD260</strain>
    </source>
</reference>
<gene>
    <name evidence="2" type="ORF">AE618_09650</name>
</gene>
<dbReference type="AlphaFoldDB" id="A0A0N1N2H9"/>
<dbReference type="EMBL" id="LGSZ01000031">
    <property type="protein sequence ID" value="KPH81274.1"/>
    <property type="molecule type" value="Genomic_DNA"/>
</dbReference>
<dbReference type="PATRIC" id="fig|1526658.3.peg.5422"/>
<evidence type="ECO:0000313" key="3">
    <source>
        <dbReference type="Proteomes" id="UP000037822"/>
    </source>
</evidence>
<dbReference type="Proteomes" id="UP000037822">
    <property type="component" value="Unassembled WGS sequence"/>
</dbReference>
<accession>A0A0N1N2H9</accession>
<keyword evidence="3" id="KW-1185">Reference proteome</keyword>
<feature type="transmembrane region" description="Helical" evidence="1">
    <location>
        <begin position="6"/>
        <end position="23"/>
    </location>
</feature>
<name>A0A0N1N2H9_9HYPH</name>
<keyword evidence="1" id="KW-1133">Transmembrane helix</keyword>
<protein>
    <submittedName>
        <fullName evidence="2">Uncharacterized protein</fullName>
    </submittedName>
</protein>
<keyword evidence="1" id="KW-0472">Membrane</keyword>
<evidence type="ECO:0000313" key="2">
    <source>
        <dbReference type="EMBL" id="KPH81274.1"/>
    </source>
</evidence>
<comment type="caution">
    <text evidence="2">The sequence shown here is derived from an EMBL/GenBank/DDBJ whole genome shotgun (WGS) entry which is preliminary data.</text>
</comment>
<organism evidence="2 3">
    <name type="scientific">Bosea vaviloviae</name>
    <dbReference type="NCBI Taxonomy" id="1526658"/>
    <lineage>
        <taxon>Bacteria</taxon>
        <taxon>Pseudomonadati</taxon>
        <taxon>Pseudomonadota</taxon>
        <taxon>Alphaproteobacteria</taxon>
        <taxon>Hyphomicrobiales</taxon>
        <taxon>Boseaceae</taxon>
        <taxon>Bosea</taxon>
    </lineage>
</organism>
<evidence type="ECO:0000256" key="1">
    <source>
        <dbReference type="SAM" id="Phobius"/>
    </source>
</evidence>
<proteinExistence type="predicted"/>